<dbReference type="SUPFAM" id="SSF55729">
    <property type="entry name" value="Acyl-CoA N-acyltransferases (Nat)"/>
    <property type="match status" value="1"/>
</dbReference>
<dbReference type="Pfam" id="PF13508">
    <property type="entry name" value="Acetyltransf_7"/>
    <property type="match status" value="1"/>
</dbReference>
<dbReference type="Gene3D" id="3.40.630.30">
    <property type="match status" value="1"/>
</dbReference>
<comment type="caution">
    <text evidence="4">The sequence shown here is derived from an EMBL/GenBank/DDBJ whole genome shotgun (WGS) entry which is preliminary data.</text>
</comment>
<evidence type="ECO:0000259" key="3">
    <source>
        <dbReference type="PROSITE" id="PS51186"/>
    </source>
</evidence>
<evidence type="ECO:0000256" key="1">
    <source>
        <dbReference type="ARBA" id="ARBA00022679"/>
    </source>
</evidence>
<evidence type="ECO:0000256" key="2">
    <source>
        <dbReference type="ARBA" id="ARBA00023315"/>
    </source>
</evidence>
<dbReference type="GO" id="GO:0016747">
    <property type="term" value="F:acyltransferase activity, transferring groups other than amino-acyl groups"/>
    <property type="evidence" value="ECO:0007669"/>
    <property type="project" value="InterPro"/>
</dbReference>
<name>M0NAN2_9EURY</name>
<reference evidence="4 5" key="1">
    <citation type="journal article" date="2014" name="PLoS Genet.">
        <title>Phylogenetically driven sequencing of extremely halophilic archaea reveals strategies for static and dynamic osmo-response.</title>
        <authorList>
            <person name="Becker E.A."/>
            <person name="Seitzer P.M."/>
            <person name="Tritt A."/>
            <person name="Larsen D."/>
            <person name="Krusor M."/>
            <person name="Yao A.I."/>
            <person name="Wu D."/>
            <person name="Madern D."/>
            <person name="Eisen J.A."/>
            <person name="Darling A.E."/>
            <person name="Facciotti M.T."/>
        </authorList>
    </citation>
    <scope>NUCLEOTIDE SEQUENCE [LARGE SCALE GENOMIC DNA]</scope>
    <source>
        <strain evidence="4 5">DSM 8989</strain>
    </source>
</reference>
<dbReference type="STRING" id="1227456.C450_07422"/>
<gene>
    <name evidence="4" type="ORF">C450_07422</name>
</gene>
<dbReference type="PANTHER" id="PTHR43877">
    <property type="entry name" value="AMINOALKYLPHOSPHONATE N-ACETYLTRANSFERASE-RELATED-RELATED"/>
    <property type="match status" value="1"/>
</dbReference>
<dbReference type="RefSeq" id="WP_005042027.1">
    <property type="nucleotide sequence ID" value="NZ_AOME01000050.1"/>
</dbReference>
<dbReference type="InterPro" id="IPR000182">
    <property type="entry name" value="GNAT_dom"/>
</dbReference>
<dbReference type="PATRIC" id="fig|1227456.3.peg.1483"/>
<dbReference type="AlphaFoldDB" id="M0NAN2"/>
<dbReference type="Proteomes" id="UP000011625">
    <property type="component" value="Unassembled WGS sequence"/>
</dbReference>
<accession>M0NAN2</accession>
<keyword evidence="1 4" id="KW-0808">Transferase</keyword>
<evidence type="ECO:0000313" key="5">
    <source>
        <dbReference type="Proteomes" id="UP000011625"/>
    </source>
</evidence>
<dbReference type="EMBL" id="AOME01000050">
    <property type="protein sequence ID" value="EMA53720.1"/>
    <property type="molecule type" value="Genomic_DNA"/>
</dbReference>
<keyword evidence="5" id="KW-1185">Reference proteome</keyword>
<keyword evidence="2" id="KW-0012">Acyltransferase</keyword>
<protein>
    <submittedName>
        <fullName evidence="4">Putative acetyltransferase</fullName>
    </submittedName>
</protein>
<feature type="domain" description="N-acetyltransferase" evidence="3">
    <location>
        <begin position="1"/>
        <end position="159"/>
    </location>
</feature>
<sequence>MIVRESRHDDVDAIEAVARASWETDYPTILSRETARDGVEEWYDADRLAAEIESDDALVPVADSGDEVVGFAHAVEDEGGGAILRLYVAPEHRREGVGGDLLDHTHEAFGERGAEQVRAMVLAENEPGNEFYRRHGFELVEESETVIADTSYRENVYVAER</sequence>
<dbReference type="OrthoDB" id="11597at2157"/>
<dbReference type="InterPro" id="IPR050832">
    <property type="entry name" value="Bact_Acetyltransf"/>
</dbReference>
<organism evidence="4 5">
    <name type="scientific">Halococcus salifodinae DSM 8989</name>
    <dbReference type="NCBI Taxonomy" id="1227456"/>
    <lineage>
        <taxon>Archaea</taxon>
        <taxon>Methanobacteriati</taxon>
        <taxon>Methanobacteriota</taxon>
        <taxon>Stenosarchaea group</taxon>
        <taxon>Halobacteria</taxon>
        <taxon>Halobacteriales</taxon>
        <taxon>Halococcaceae</taxon>
        <taxon>Halococcus</taxon>
    </lineage>
</organism>
<proteinExistence type="predicted"/>
<evidence type="ECO:0000313" key="4">
    <source>
        <dbReference type="EMBL" id="EMA53720.1"/>
    </source>
</evidence>
<dbReference type="CDD" id="cd04301">
    <property type="entry name" value="NAT_SF"/>
    <property type="match status" value="1"/>
</dbReference>
<dbReference type="PROSITE" id="PS51186">
    <property type="entry name" value="GNAT"/>
    <property type="match status" value="1"/>
</dbReference>
<dbReference type="InterPro" id="IPR016181">
    <property type="entry name" value="Acyl_CoA_acyltransferase"/>
</dbReference>
<dbReference type="PANTHER" id="PTHR43877:SF1">
    <property type="entry name" value="ACETYLTRANSFERASE"/>
    <property type="match status" value="1"/>
</dbReference>